<dbReference type="OMA" id="DERWAIC"/>
<gene>
    <name evidence="6" type="ORF">C5167_000111</name>
</gene>
<reference evidence="6 7" key="1">
    <citation type="journal article" date="2018" name="Science">
        <title>The opium poppy genome and morphinan production.</title>
        <authorList>
            <person name="Guo L."/>
            <person name="Winzer T."/>
            <person name="Yang X."/>
            <person name="Li Y."/>
            <person name="Ning Z."/>
            <person name="He Z."/>
            <person name="Teodor R."/>
            <person name="Lu Y."/>
            <person name="Bowser T.A."/>
            <person name="Graham I.A."/>
            <person name="Ye K."/>
        </authorList>
    </citation>
    <scope>NUCLEOTIDE SEQUENCE [LARGE SCALE GENOMIC DNA]</scope>
    <source>
        <strain evidence="7">cv. HN1</strain>
        <tissue evidence="6">Leaves</tissue>
    </source>
</reference>
<evidence type="ECO:0000313" key="7">
    <source>
        <dbReference type="Proteomes" id="UP000316621"/>
    </source>
</evidence>
<dbReference type="AlphaFoldDB" id="A0A4Y7KUB5"/>
<evidence type="ECO:0000256" key="1">
    <source>
        <dbReference type="ARBA" id="ARBA00003534"/>
    </source>
</evidence>
<evidence type="ECO:0000256" key="3">
    <source>
        <dbReference type="ARBA" id="ARBA00005784"/>
    </source>
</evidence>
<dbReference type="OrthoDB" id="1843743at2759"/>
<evidence type="ECO:0000256" key="5">
    <source>
        <dbReference type="RuleBase" id="RU363114"/>
    </source>
</evidence>
<protein>
    <recommendedName>
        <fullName evidence="5">Pectin acetylesterase</fullName>
        <ecNumber evidence="5">3.1.1.-</ecNumber>
    </recommendedName>
</protein>
<dbReference type="PANTHER" id="PTHR21562">
    <property type="entry name" value="NOTUM-RELATED"/>
    <property type="match status" value="1"/>
</dbReference>
<dbReference type="Gramene" id="RZC75778">
    <property type="protein sequence ID" value="RZC75778"/>
    <property type="gene ID" value="C5167_000111"/>
</dbReference>
<dbReference type="GO" id="GO:0071555">
    <property type="term" value="P:cell wall organization"/>
    <property type="evidence" value="ECO:0007669"/>
    <property type="project" value="UniProtKB-KW"/>
</dbReference>
<keyword evidence="5" id="KW-0378">Hydrolase</keyword>
<keyword evidence="5" id="KW-0961">Cell wall biogenesis/degradation</keyword>
<dbReference type="GO" id="GO:0016787">
    <property type="term" value="F:hydrolase activity"/>
    <property type="evidence" value="ECO:0007669"/>
    <property type="project" value="UniProtKB-KW"/>
</dbReference>
<dbReference type="STRING" id="3469.A0A4Y7KUB5"/>
<proteinExistence type="inferred from homology"/>
<comment type="similarity">
    <text evidence="3 5">Belongs to the pectinacetylesterase family.</text>
</comment>
<name>A0A4Y7KUB5_PAPSO</name>
<keyword evidence="7" id="KW-1185">Reference proteome</keyword>
<dbReference type="EC" id="3.1.1.-" evidence="5"/>
<keyword evidence="4 5" id="KW-0134">Cell wall</keyword>
<dbReference type="PANTHER" id="PTHR21562:SF83">
    <property type="entry name" value="PECTIN ACETYLESTERASE 4"/>
    <property type="match status" value="1"/>
</dbReference>
<organism evidence="6 7">
    <name type="scientific">Papaver somniferum</name>
    <name type="common">Opium poppy</name>
    <dbReference type="NCBI Taxonomy" id="3469"/>
    <lineage>
        <taxon>Eukaryota</taxon>
        <taxon>Viridiplantae</taxon>
        <taxon>Streptophyta</taxon>
        <taxon>Embryophyta</taxon>
        <taxon>Tracheophyta</taxon>
        <taxon>Spermatophyta</taxon>
        <taxon>Magnoliopsida</taxon>
        <taxon>Ranunculales</taxon>
        <taxon>Papaveraceae</taxon>
        <taxon>Papaveroideae</taxon>
        <taxon>Papaver</taxon>
    </lineage>
</organism>
<evidence type="ECO:0000313" key="6">
    <source>
        <dbReference type="EMBL" id="RZC75778.1"/>
    </source>
</evidence>
<comment type="subcellular location">
    <subcellularLocation>
        <location evidence="2 5">Secreted</location>
        <location evidence="2 5">Cell wall</location>
    </subcellularLocation>
</comment>
<keyword evidence="5" id="KW-0964">Secreted</keyword>
<accession>A0A4Y7KUB5</accession>
<sequence>MGKLQTPETAYFQKVERNRGCVANRRTKDYVNNGIRLLVVFMVIVYSTKTTNALPPPSSPSVDFIILHNATELGAGVSPSKPTPYPSGNDPNKVNLHFLQNAKELGAVCLDGSKPGYYFSKGFGSGSNNWLIHIEGGGWCDSIESCYNRTLSPYGFGSSKFMGEEIAFSGILSSNKSQNPDFYNWNRVKVHYCDGASFSGTPMSENENTTRNNLFFRGKLIWDAVMDELLNLGLSNAKQAFLTGCSAGGLSTLIKCDSFAEFFPNEVKVKCLSDAGFFMDEKDMFGGLTMRSFFHEVVKLQGVETNLNKHCLAELKPFPGSLSQCLFPQNFVKYIKTPLFLVNPTYDWWQIGNILHPPTLNDGWVNCTNDIALCNKSQLQKLHGFRHSMLKELTKYKKQKNMGMFIDSCFAHCQTDSDKWHLHSPKINNKTIAEAVGDWYFNRKTVHEIDNGLYRHNPTCSNKVWE</sequence>
<dbReference type="InterPro" id="IPR004963">
    <property type="entry name" value="PAE/NOTUM"/>
</dbReference>
<evidence type="ECO:0000256" key="4">
    <source>
        <dbReference type="ARBA" id="ARBA00022512"/>
    </source>
</evidence>
<evidence type="ECO:0000256" key="2">
    <source>
        <dbReference type="ARBA" id="ARBA00004191"/>
    </source>
</evidence>
<comment type="function">
    <text evidence="1 5">Hydrolyzes acetyl esters in homogalacturonan regions of pectin. In type I primary cell wall, galacturonic acid residues of pectin can be acetylated at the O-2 and O-3 positions. Decreasing the degree of acetylation of pectin gels in vitro alters their physical properties.</text>
</comment>
<dbReference type="EMBL" id="CM010723">
    <property type="protein sequence ID" value="RZC75778.1"/>
    <property type="molecule type" value="Genomic_DNA"/>
</dbReference>
<dbReference type="Proteomes" id="UP000316621">
    <property type="component" value="Chromosome 9"/>
</dbReference>
<dbReference type="Pfam" id="PF03283">
    <property type="entry name" value="PAE"/>
    <property type="match status" value="1"/>
</dbReference>